<feature type="region of interest" description="Disordered" evidence="1">
    <location>
        <begin position="162"/>
        <end position="183"/>
    </location>
</feature>
<dbReference type="AlphaFoldDB" id="A0A060ZT48"/>
<feature type="compositionally biased region" description="Basic and acidic residues" evidence="1">
    <location>
        <begin position="169"/>
        <end position="183"/>
    </location>
</feature>
<evidence type="ECO:0000313" key="5">
    <source>
        <dbReference type="Proteomes" id="UP000756710"/>
    </source>
</evidence>
<organism evidence="3">
    <name type="scientific">Streptomyces iranensis</name>
    <dbReference type="NCBI Taxonomy" id="576784"/>
    <lineage>
        <taxon>Bacteria</taxon>
        <taxon>Bacillati</taxon>
        <taxon>Actinomycetota</taxon>
        <taxon>Actinomycetes</taxon>
        <taxon>Kitasatosporales</taxon>
        <taxon>Streptomycetaceae</taxon>
        <taxon>Streptomyces</taxon>
        <taxon>Streptomyces violaceusniger group</taxon>
    </lineage>
</organism>
<dbReference type="InterPro" id="IPR049244">
    <property type="entry name" value="DUF6879"/>
</dbReference>
<accession>A0A060ZT48</accession>
<name>A0A060ZT48_9ACTN</name>
<protein>
    <recommendedName>
        <fullName evidence="2">DUF6879 domain-containing protein</fullName>
    </recommendedName>
</protein>
<evidence type="ECO:0000313" key="3">
    <source>
        <dbReference type="EMBL" id="CDR09387.1"/>
    </source>
</evidence>
<evidence type="ECO:0000256" key="1">
    <source>
        <dbReference type="SAM" id="MobiDB-lite"/>
    </source>
</evidence>
<dbReference type="Proteomes" id="UP000756710">
    <property type="component" value="Unassembled WGS sequence"/>
</dbReference>
<evidence type="ECO:0000313" key="4">
    <source>
        <dbReference type="EMBL" id="MBP2061788.1"/>
    </source>
</evidence>
<dbReference type="HOGENOM" id="CLU_097170_1_0_11"/>
<dbReference type="EMBL" id="LK022848">
    <property type="protein sequence ID" value="CDR09387.1"/>
    <property type="molecule type" value="Genomic_DNA"/>
</dbReference>
<reference evidence="4 5" key="2">
    <citation type="submission" date="2021-03" db="EMBL/GenBank/DDBJ databases">
        <title>Genomic Encyclopedia of Type Strains, Phase IV (KMG-IV): sequencing the most valuable type-strain genomes for metagenomic binning, comparative biology and taxonomic classification.</title>
        <authorList>
            <person name="Goeker M."/>
        </authorList>
    </citation>
    <scope>NUCLEOTIDE SEQUENCE [LARGE SCALE GENOMIC DNA]</scope>
    <source>
        <strain evidence="4 5">DSM 41954</strain>
    </source>
</reference>
<dbReference type="Pfam" id="PF21806">
    <property type="entry name" value="DUF6879"/>
    <property type="match status" value="1"/>
</dbReference>
<reference evidence="3" key="1">
    <citation type="submission" date="2014-05" db="EMBL/GenBank/DDBJ databases">
        <authorList>
            <person name="Horn Fabian"/>
        </authorList>
    </citation>
    <scope>NUCLEOTIDE SEQUENCE</scope>
</reference>
<feature type="domain" description="DUF6879" evidence="2">
    <location>
        <begin position="7"/>
        <end position="159"/>
    </location>
</feature>
<dbReference type="EMBL" id="JAGGLR010000006">
    <property type="protein sequence ID" value="MBP2061788.1"/>
    <property type="molecule type" value="Genomic_DNA"/>
</dbReference>
<dbReference type="GeneID" id="32474018"/>
<sequence>MPQNVPSFAELLKGAQQSAVHLEMRDVYDVENEREPFARWGAGFRLNEADRSSWWRPWLDLVAETVERGVVMRRARIVSEPVTDYIKYEHSGTFTNVAAGELVRWLPRANASDIAVPGNDFWLIDQRVVRFNVFTGGGDVAAPQYTEDPRVAKLCSDAFFSPSSPHPAPSDDRPALRWEHRLG</sequence>
<evidence type="ECO:0000259" key="2">
    <source>
        <dbReference type="Pfam" id="PF21806"/>
    </source>
</evidence>
<keyword evidence="5" id="KW-1185">Reference proteome</keyword>
<gene>
    <name evidence="4" type="ORF">J2Z30_002797</name>
    <name evidence="3" type="ORF">SIRAN6000</name>
</gene>
<dbReference type="RefSeq" id="WP_044574469.1">
    <property type="nucleotide sequence ID" value="NZ_BAABDR010000045.1"/>
</dbReference>
<proteinExistence type="predicted"/>